<dbReference type="GO" id="GO:0005634">
    <property type="term" value="C:nucleus"/>
    <property type="evidence" value="ECO:0007669"/>
    <property type="project" value="TreeGrafter"/>
</dbReference>
<evidence type="ECO:0000313" key="2">
    <source>
        <dbReference type="Proteomes" id="UP000265520"/>
    </source>
</evidence>
<dbReference type="EMBL" id="LXQA010053858">
    <property type="protein sequence ID" value="MCI03966.1"/>
    <property type="molecule type" value="Genomic_DNA"/>
</dbReference>
<dbReference type="Proteomes" id="UP000265520">
    <property type="component" value="Unassembled WGS sequence"/>
</dbReference>
<name>A0A392NXY5_9FABA</name>
<keyword evidence="2" id="KW-1185">Reference proteome</keyword>
<protein>
    <submittedName>
        <fullName evidence="1">Zinc ion-binding protein</fullName>
    </submittedName>
</protein>
<feature type="non-terminal residue" evidence="1">
    <location>
        <position position="1"/>
    </location>
</feature>
<reference evidence="1 2" key="1">
    <citation type="journal article" date="2018" name="Front. Plant Sci.">
        <title>Red Clover (Trifolium pratense) and Zigzag Clover (T. medium) - A Picture of Genomic Similarities and Differences.</title>
        <authorList>
            <person name="Dluhosova J."/>
            <person name="Istvanek J."/>
            <person name="Nedelnik J."/>
            <person name="Repkova J."/>
        </authorList>
    </citation>
    <scope>NUCLEOTIDE SEQUENCE [LARGE SCALE GENOMIC DNA]</scope>
    <source>
        <strain evidence="2">cv. 10/8</strain>
        <tissue evidence="1">Leaf</tissue>
    </source>
</reference>
<dbReference type="PANTHER" id="PTHR15835:SF16">
    <property type="entry name" value="F20D23.9 PROTEIN"/>
    <property type="match status" value="1"/>
</dbReference>
<evidence type="ECO:0000313" key="1">
    <source>
        <dbReference type="EMBL" id="MCI03966.1"/>
    </source>
</evidence>
<sequence length="284" mass="30222">RASSVIAMDTICHSVNDDSMESVENYPGDLDDVHFPSSSTYGNVDMNETSELNNSNQAQQSTCLQTATEVVPAEVGVSSTNYGEENFNAETVTAQARDGFSLGVSGGSVGMCASHEAEIHGADISVHRTDSVVGDIEHRVEDAENQGQTGESVPDPGVMDEIIPDDINIEYPVGDSQEMMSHSAGRADSGSKIGCSTKAESVESGQKISQNCNLPPANNSHPSQSCNANIYSDCGNTKEEIMKDGKSSFTNNCALVESDFATANRIGELYILTILSFFCCYPLC</sequence>
<organism evidence="1 2">
    <name type="scientific">Trifolium medium</name>
    <dbReference type="NCBI Taxonomy" id="97028"/>
    <lineage>
        <taxon>Eukaryota</taxon>
        <taxon>Viridiplantae</taxon>
        <taxon>Streptophyta</taxon>
        <taxon>Embryophyta</taxon>
        <taxon>Tracheophyta</taxon>
        <taxon>Spermatophyta</taxon>
        <taxon>Magnoliopsida</taxon>
        <taxon>eudicotyledons</taxon>
        <taxon>Gunneridae</taxon>
        <taxon>Pentapetalae</taxon>
        <taxon>rosids</taxon>
        <taxon>fabids</taxon>
        <taxon>Fabales</taxon>
        <taxon>Fabaceae</taxon>
        <taxon>Papilionoideae</taxon>
        <taxon>50 kb inversion clade</taxon>
        <taxon>NPAAA clade</taxon>
        <taxon>Hologalegina</taxon>
        <taxon>IRL clade</taxon>
        <taxon>Trifolieae</taxon>
        <taxon>Trifolium</taxon>
    </lineage>
</organism>
<comment type="caution">
    <text evidence="1">The sequence shown here is derived from an EMBL/GenBank/DDBJ whole genome shotgun (WGS) entry which is preliminary data.</text>
</comment>
<accession>A0A392NXY5</accession>
<proteinExistence type="predicted"/>
<dbReference type="PANTHER" id="PTHR15835">
    <property type="entry name" value="NUCLEAR-INTERACTING PARTNER OF ALK"/>
    <property type="match status" value="1"/>
</dbReference>
<dbReference type="AlphaFoldDB" id="A0A392NXY5"/>